<evidence type="ECO:0000256" key="4">
    <source>
        <dbReference type="ARBA" id="ARBA00023163"/>
    </source>
</evidence>
<name>A0ABT7XSV1_9NEIS</name>
<dbReference type="Pfam" id="PF01527">
    <property type="entry name" value="HTH_Tnp_1"/>
    <property type="match status" value="1"/>
</dbReference>
<dbReference type="SUPFAM" id="SSF46689">
    <property type="entry name" value="Homeodomain-like"/>
    <property type="match status" value="1"/>
</dbReference>
<evidence type="ECO:0000256" key="3">
    <source>
        <dbReference type="ARBA" id="ARBA00023015"/>
    </source>
</evidence>
<keyword evidence="1" id="KW-0217">Developmental protein</keyword>
<dbReference type="EMBL" id="JAUEDK010000037">
    <property type="protein sequence ID" value="MDN0076614.1"/>
    <property type="molecule type" value="Genomic_DNA"/>
</dbReference>
<dbReference type="Proteomes" id="UP001168540">
    <property type="component" value="Unassembled WGS sequence"/>
</dbReference>
<evidence type="ECO:0000256" key="5">
    <source>
        <dbReference type="SAM" id="MobiDB-lite"/>
    </source>
</evidence>
<dbReference type="InterPro" id="IPR009057">
    <property type="entry name" value="Homeodomain-like_sf"/>
</dbReference>
<proteinExistence type="predicted"/>
<protein>
    <submittedName>
        <fullName evidence="7">Transposase</fullName>
    </submittedName>
</protein>
<gene>
    <name evidence="7" type="ORF">QU481_17245</name>
</gene>
<dbReference type="PANTHER" id="PTHR33215">
    <property type="entry name" value="PROTEIN DISTAL ANTENNA"/>
    <property type="match status" value="1"/>
</dbReference>
<dbReference type="InterPro" id="IPR007889">
    <property type="entry name" value="HTH_Psq"/>
</dbReference>
<evidence type="ECO:0000313" key="8">
    <source>
        <dbReference type="Proteomes" id="UP001168540"/>
    </source>
</evidence>
<evidence type="ECO:0000256" key="1">
    <source>
        <dbReference type="ARBA" id="ARBA00022473"/>
    </source>
</evidence>
<keyword evidence="3" id="KW-0805">Transcription regulation</keyword>
<dbReference type="InterPro" id="IPR002514">
    <property type="entry name" value="Transposase_8"/>
</dbReference>
<evidence type="ECO:0000259" key="6">
    <source>
        <dbReference type="PROSITE" id="PS50960"/>
    </source>
</evidence>
<organism evidence="7 8">
    <name type="scientific">Crenobacter oryzisoli</name>
    <dbReference type="NCBI Taxonomy" id="3056844"/>
    <lineage>
        <taxon>Bacteria</taxon>
        <taxon>Pseudomonadati</taxon>
        <taxon>Pseudomonadota</taxon>
        <taxon>Betaproteobacteria</taxon>
        <taxon>Neisseriales</taxon>
        <taxon>Neisseriaceae</taxon>
        <taxon>Crenobacter</taxon>
    </lineage>
</organism>
<dbReference type="PANTHER" id="PTHR33215:SF13">
    <property type="entry name" value="PROTEIN DISTAL ANTENNA"/>
    <property type="match status" value="1"/>
</dbReference>
<keyword evidence="4" id="KW-0804">Transcription</keyword>
<sequence>MYKIPRQSYTPEFKQEAIRQIEAEGKSPAQVARDLGISEQTLSNWRKAHKAGKLASGSGKPVTPEQMELSRLRAENARHQDGARDPGKSHGVLRQEVAVKYAWLDGMRAHYPLQSLCRVLSVSTSGFADWKAGDGPACPVTHRN</sequence>
<accession>A0ABT7XSV1</accession>
<feature type="region of interest" description="Disordered" evidence="5">
    <location>
        <begin position="48"/>
        <end position="67"/>
    </location>
</feature>
<keyword evidence="8" id="KW-1185">Reference proteome</keyword>
<feature type="domain" description="HTH psq-type" evidence="6">
    <location>
        <begin position="1"/>
        <end position="52"/>
    </location>
</feature>
<reference evidence="7" key="1">
    <citation type="submission" date="2023-06" db="EMBL/GenBank/DDBJ databases">
        <authorList>
            <person name="Zhang S."/>
        </authorList>
    </citation>
    <scope>NUCLEOTIDE SEQUENCE</scope>
    <source>
        <strain evidence="7">SG2303</strain>
    </source>
</reference>
<dbReference type="PROSITE" id="PS50960">
    <property type="entry name" value="HTH_PSQ"/>
    <property type="match status" value="1"/>
</dbReference>
<dbReference type="Gene3D" id="1.10.10.60">
    <property type="entry name" value="Homeodomain-like"/>
    <property type="match status" value="1"/>
</dbReference>
<keyword evidence="2" id="KW-0597">Phosphoprotein</keyword>
<comment type="caution">
    <text evidence="7">The sequence shown here is derived from an EMBL/GenBank/DDBJ whole genome shotgun (WGS) entry which is preliminary data.</text>
</comment>
<evidence type="ECO:0000256" key="2">
    <source>
        <dbReference type="ARBA" id="ARBA00022553"/>
    </source>
</evidence>
<evidence type="ECO:0000313" key="7">
    <source>
        <dbReference type="EMBL" id="MDN0076614.1"/>
    </source>
</evidence>
<dbReference type="InterPro" id="IPR051839">
    <property type="entry name" value="RD_transcriptional_regulator"/>
</dbReference>